<dbReference type="Gene3D" id="2.10.230.10">
    <property type="entry name" value="Heat shock protein DnaJ, cysteine-rich domain"/>
    <property type="match status" value="1"/>
</dbReference>
<dbReference type="EMBL" id="SSDS01000028">
    <property type="protein sequence ID" value="TXG78048.1"/>
    <property type="molecule type" value="Genomic_DNA"/>
</dbReference>
<evidence type="ECO:0000256" key="1">
    <source>
        <dbReference type="SAM" id="MobiDB-lite"/>
    </source>
</evidence>
<dbReference type="AlphaFoldDB" id="A0A5C7JA05"/>
<protein>
    <recommendedName>
        <fullName evidence="4">CR-type domain-containing protein</fullName>
    </recommendedName>
</protein>
<evidence type="ECO:0008006" key="4">
    <source>
        <dbReference type="Google" id="ProtNLM"/>
    </source>
</evidence>
<comment type="caution">
    <text evidence="2">The sequence shown here is derived from an EMBL/GenBank/DDBJ whole genome shotgun (WGS) entry which is preliminary data.</text>
</comment>
<dbReference type="Gene3D" id="2.60.260.20">
    <property type="entry name" value="Urease metallochaperone UreE, N-terminal domain"/>
    <property type="match status" value="1"/>
</dbReference>
<dbReference type="SUPFAM" id="SSF57938">
    <property type="entry name" value="DnaJ/Hsp40 cysteine-rich domain"/>
    <property type="match status" value="1"/>
</dbReference>
<evidence type="ECO:0000313" key="3">
    <source>
        <dbReference type="Proteomes" id="UP000321026"/>
    </source>
</evidence>
<dbReference type="InterPro" id="IPR036410">
    <property type="entry name" value="HSP_DnaJ_Cys-rich_dom_sf"/>
</dbReference>
<gene>
    <name evidence="2" type="ORF">E6Q11_01735</name>
</gene>
<sequence>MYKVCPVCNGSRTVKSGVFSRGTFPCSNCLAPDSAGKMVPTGVIVQNRVTCPICGGGGSFIKDNGMNTVMCSFCRGKGDVPQSRIDAEVARLDEEAAKEQAASTVDELDLQPTYEPPKSKRKRNEGNNG</sequence>
<reference evidence="2 3" key="1">
    <citation type="submission" date="2018-09" db="EMBL/GenBank/DDBJ databases">
        <title>Metagenome Assembled Genomes from an Advanced Water Purification Facility.</title>
        <authorList>
            <person name="Stamps B.W."/>
            <person name="Spear J.R."/>
        </authorList>
    </citation>
    <scope>NUCLEOTIDE SEQUENCE [LARGE SCALE GENOMIC DNA]</scope>
    <source>
        <strain evidence="2">Bin_63_2</strain>
    </source>
</reference>
<name>A0A5C7JA05_9BACT</name>
<dbReference type="Proteomes" id="UP000321026">
    <property type="component" value="Unassembled WGS sequence"/>
</dbReference>
<organism evidence="2 3">
    <name type="scientific">Candidatus Dojkabacteria bacterium</name>
    <dbReference type="NCBI Taxonomy" id="2099670"/>
    <lineage>
        <taxon>Bacteria</taxon>
        <taxon>Candidatus Dojkabacteria</taxon>
    </lineage>
</organism>
<feature type="region of interest" description="Disordered" evidence="1">
    <location>
        <begin position="95"/>
        <end position="129"/>
    </location>
</feature>
<evidence type="ECO:0000313" key="2">
    <source>
        <dbReference type="EMBL" id="TXG78048.1"/>
    </source>
</evidence>
<accession>A0A5C7JA05</accession>
<proteinExistence type="predicted"/>